<evidence type="ECO:0000256" key="2">
    <source>
        <dbReference type="ARBA" id="ARBA00022679"/>
    </source>
</evidence>
<dbReference type="AlphaFoldDB" id="A0A2T0V833"/>
<comment type="similarity">
    <text evidence="1">Belongs to the transferase hexapeptide repeat family.</text>
</comment>
<keyword evidence="2 5" id="KW-0808">Transferase</keyword>
<dbReference type="InterPro" id="IPR001451">
    <property type="entry name" value="Hexapep"/>
</dbReference>
<dbReference type="Proteomes" id="UP000237647">
    <property type="component" value="Unassembled WGS sequence"/>
</dbReference>
<dbReference type="EMBL" id="PVTK01000001">
    <property type="protein sequence ID" value="PRY66336.1"/>
    <property type="molecule type" value="Genomic_DNA"/>
</dbReference>
<dbReference type="GO" id="GO:0016746">
    <property type="term" value="F:acyltransferase activity"/>
    <property type="evidence" value="ECO:0007669"/>
    <property type="project" value="UniProtKB-KW"/>
</dbReference>
<evidence type="ECO:0000256" key="4">
    <source>
        <dbReference type="ARBA" id="ARBA00023315"/>
    </source>
</evidence>
<dbReference type="PANTHER" id="PTHR43300">
    <property type="entry name" value="ACETYLTRANSFERASE"/>
    <property type="match status" value="1"/>
</dbReference>
<keyword evidence="3" id="KW-0677">Repeat</keyword>
<dbReference type="PANTHER" id="PTHR43300:SF11">
    <property type="entry name" value="ACETYLTRANSFERASE RV3034C-RELATED"/>
    <property type="match status" value="1"/>
</dbReference>
<reference evidence="5 6" key="1">
    <citation type="submission" date="2018-03" db="EMBL/GenBank/DDBJ databases">
        <title>Genomic Encyclopedia of Type Strains, Phase III (KMG-III): the genomes of soil and plant-associated and newly described type strains.</title>
        <authorList>
            <person name="Whitman W."/>
        </authorList>
    </citation>
    <scope>NUCLEOTIDE SEQUENCE [LARGE SCALE GENOMIC DNA]</scope>
    <source>
        <strain evidence="5 6">CGMCC 1.12152</strain>
    </source>
</reference>
<organism evidence="5 6">
    <name type="scientific">Vreelandella songnenensis</name>
    <dbReference type="NCBI Taxonomy" id="1176243"/>
    <lineage>
        <taxon>Bacteria</taxon>
        <taxon>Pseudomonadati</taxon>
        <taxon>Pseudomonadota</taxon>
        <taxon>Gammaproteobacteria</taxon>
        <taxon>Oceanospirillales</taxon>
        <taxon>Halomonadaceae</taxon>
        <taxon>Vreelandella</taxon>
    </lineage>
</organism>
<evidence type="ECO:0000313" key="6">
    <source>
        <dbReference type="Proteomes" id="UP000237647"/>
    </source>
</evidence>
<name>A0A2T0V833_9GAMM</name>
<comment type="caution">
    <text evidence="5">The sequence shown here is derived from an EMBL/GenBank/DDBJ whole genome shotgun (WGS) entry which is preliminary data.</text>
</comment>
<gene>
    <name evidence="5" type="ORF">B0H98_101317</name>
</gene>
<dbReference type="Gene3D" id="2.160.10.10">
    <property type="entry name" value="Hexapeptide repeat proteins"/>
    <property type="match status" value="1"/>
</dbReference>
<evidence type="ECO:0000256" key="1">
    <source>
        <dbReference type="ARBA" id="ARBA00007274"/>
    </source>
</evidence>
<dbReference type="Pfam" id="PF14602">
    <property type="entry name" value="Hexapep_2"/>
    <property type="match status" value="1"/>
</dbReference>
<dbReference type="InterPro" id="IPR050179">
    <property type="entry name" value="Trans_hexapeptide_repeat"/>
</dbReference>
<dbReference type="CDD" id="cd03349">
    <property type="entry name" value="LbH_XAT"/>
    <property type="match status" value="1"/>
</dbReference>
<evidence type="ECO:0000313" key="5">
    <source>
        <dbReference type="EMBL" id="PRY66336.1"/>
    </source>
</evidence>
<dbReference type="RefSeq" id="WP_106373312.1">
    <property type="nucleotide sequence ID" value="NZ_PVTK01000001.1"/>
</dbReference>
<accession>A0A2T0V833</accession>
<evidence type="ECO:0000256" key="3">
    <source>
        <dbReference type="ARBA" id="ARBA00022737"/>
    </source>
</evidence>
<protein>
    <submittedName>
        <fullName evidence="5">Acetyltransferase-like isoleucine patch superfamily enzyme</fullName>
    </submittedName>
</protein>
<dbReference type="PROSITE" id="PS00101">
    <property type="entry name" value="HEXAPEP_TRANSFERASES"/>
    <property type="match status" value="1"/>
</dbReference>
<sequence>MDIKYKPAHIRGELMAESPSSIAAVVKGKCAIGYMSYIGSQSELYGGTQIGRFCSIAANVVIAPTNHPLDRLSTHLFAFSNNGPFKNSQEFQGWKRGNIFQENHSETTIGNDVWIGRNVTIKRGVVVGDGAVVAAGAVVVTDIPPYAIFGGVPAKLIRYRFCEETIKSLCTLKWWQYDLSSGKIKLDVNDVLSCIDEIRSYLKDGRIEVLSPSVYQLTAQNSIKVK</sequence>
<keyword evidence="6" id="KW-1185">Reference proteome</keyword>
<dbReference type="InterPro" id="IPR011004">
    <property type="entry name" value="Trimer_LpxA-like_sf"/>
</dbReference>
<keyword evidence="4" id="KW-0012">Acyltransferase</keyword>
<dbReference type="InterPro" id="IPR018357">
    <property type="entry name" value="Hexapep_transf_CS"/>
</dbReference>
<dbReference type="OrthoDB" id="9815592at2"/>
<dbReference type="SUPFAM" id="SSF51161">
    <property type="entry name" value="Trimeric LpxA-like enzymes"/>
    <property type="match status" value="1"/>
</dbReference>
<dbReference type="Pfam" id="PF00132">
    <property type="entry name" value="Hexapep"/>
    <property type="match status" value="1"/>
</dbReference>
<proteinExistence type="inferred from homology"/>